<dbReference type="Proteomes" id="UP000283295">
    <property type="component" value="Unassembled WGS sequence"/>
</dbReference>
<dbReference type="Pfam" id="PF04221">
    <property type="entry name" value="RelB"/>
    <property type="match status" value="1"/>
</dbReference>
<accession>A0A412IJB2</accession>
<dbReference type="AlphaFoldDB" id="A0A412IJB2"/>
<dbReference type="Gene3D" id="1.10.1220.10">
    <property type="entry name" value="Met repressor-like"/>
    <property type="match status" value="1"/>
</dbReference>
<dbReference type="GO" id="GO:0006355">
    <property type="term" value="P:regulation of DNA-templated transcription"/>
    <property type="evidence" value="ECO:0007669"/>
    <property type="project" value="InterPro"/>
</dbReference>
<dbReference type="InterPro" id="IPR007337">
    <property type="entry name" value="RelB/DinJ"/>
</dbReference>
<dbReference type="InterPro" id="IPR013321">
    <property type="entry name" value="Arc_rbn_hlx_hlx"/>
</dbReference>
<dbReference type="OrthoDB" id="9808267at2"/>
<protein>
    <submittedName>
        <fullName evidence="1">Type II toxin-antitoxin system RelB/DinJ family antitoxin</fullName>
    </submittedName>
</protein>
<dbReference type="NCBIfam" id="TIGR02384">
    <property type="entry name" value="RelB_DinJ"/>
    <property type="match status" value="1"/>
</dbReference>
<evidence type="ECO:0000313" key="2">
    <source>
        <dbReference type="Proteomes" id="UP000283295"/>
    </source>
</evidence>
<proteinExistence type="predicted"/>
<organism evidence="1 2">
    <name type="scientific">Coprococcus eutactus</name>
    <dbReference type="NCBI Taxonomy" id="33043"/>
    <lineage>
        <taxon>Bacteria</taxon>
        <taxon>Bacillati</taxon>
        <taxon>Bacillota</taxon>
        <taxon>Clostridia</taxon>
        <taxon>Lachnospirales</taxon>
        <taxon>Lachnospiraceae</taxon>
        <taxon>Coprococcus</taxon>
    </lineage>
</organism>
<reference evidence="1 2" key="1">
    <citation type="submission" date="2018-08" db="EMBL/GenBank/DDBJ databases">
        <title>A genome reference for cultivated species of the human gut microbiota.</title>
        <authorList>
            <person name="Zou Y."/>
            <person name="Xue W."/>
            <person name="Luo G."/>
        </authorList>
    </citation>
    <scope>NUCLEOTIDE SEQUENCE [LARGE SCALE GENOMIC DNA]</scope>
    <source>
        <strain evidence="1 2">AF22-21</strain>
    </source>
</reference>
<dbReference type="EMBL" id="QRVK01000043">
    <property type="protein sequence ID" value="RGS37580.1"/>
    <property type="molecule type" value="Genomic_DNA"/>
</dbReference>
<comment type="caution">
    <text evidence="1">The sequence shown here is derived from an EMBL/GenBank/DDBJ whole genome shotgun (WGS) entry which is preliminary data.</text>
</comment>
<name>A0A412IJB2_9FIRM</name>
<gene>
    <name evidence="1" type="ORF">DWX94_12260</name>
</gene>
<sequence>MASTIQVRVDDELKVKSDELFRDLGTDTTTAIRIFLTQALAANGFPFEIKRISKNPYEKMTENEILEKLEKSREHAAQGKYRDAAEVSRDMRAINRNGEI</sequence>
<evidence type="ECO:0000313" key="1">
    <source>
        <dbReference type="EMBL" id="RGS37580.1"/>
    </source>
</evidence>
<dbReference type="GeneID" id="92832343"/>
<dbReference type="RefSeq" id="WP_004851281.1">
    <property type="nucleotide sequence ID" value="NZ_CABIWG010000001.1"/>
</dbReference>